<dbReference type="InterPro" id="IPR036188">
    <property type="entry name" value="FAD/NAD-bd_sf"/>
</dbReference>
<dbReference type="GO" id="GO:0016491">
    <property type="term" value="F:oxidoreductase activity"/>
    <property type="evidence" value="ECO:0007669"/>
    <property type="project" value="UniProtKB-KW"/>
</dbReference>
<evidence type="ECO:0000256" key="1">
    <source>
        <dbReference type="ARBA" id="ARBA00022485"/>
    </source>
</evidence>
<keyword evidence="2" id="KW-0479">Metal-binding</keyword>
<sequence>MAKIGPPGHDPRPPSGNPNLPSRSIEEPARQVPLYGEYEVAVLGGGPAGIAAAVAAARAGRRTLLIERYGFLGGMGTAAGVTNFCGLHANVHGEMHRVVQGIASEFLACIDRLDGLNAPHLILGKILAQAYDTAAYKIAADDLLTAHKVDILFHALGAGVVMHDERRINALMVETKAGRQAITADIFIDCSGDGDLAAWAGAPYEVGDNAGSMLYPSMMFRLNGIDPQKAGEAWRTIPALMEQAEASGTHHFPRKAAIVRPQRSQIEWRVNFTQLAREDGTAINGLEPDDLTRGEIDGRRQAVQAFEFLRTVPGFEKSYIVDLPPQLGIRETRRVVGGYMLSGEDVLGCTSFADSIGVNGWPMESHVAGDVIFKFPPIPESRGFNELPYRMLVPVGLDNLLVAGRCASMTHDGQSAARVSGACFAMGEAAGTAAALALGGNTIPRDIAVEKLQRQLKQQGAFIGQDQAIPKGL</sequence>
<evidence type="ECO:0000256" key="4">
    <source>
        <dbReference type="ARBA" id="ARBA00023004"/>
    </source>
</evidence>
<evidence type="ECO:0000256" key="2">
    <source>
        <dbReference type="ARBA" id="ARBA00022723"/>
    </source>
</evidence>
<reference evidence="7 8" key="1">
    <citation type="submission" date="2016-11" db="EMBL/GenBank/DDBJ databases">
        <authorList>
            <person name="Jaros S."/>
            <person name="Januszkiewicz K."/>
            <person name="Wedrychowicz H."/>
        </authorList>
    </citation>
    <scope>NUCLEOTIDE SEQUENCE [LARGE SCALE GENOMIC DNA]</scope>
    <source>
        <strain evidence="7 8">GAS499</strain>
    </source>
</reference>
<dbReference type="PANTHER" id="PTHR43498:SF1">
    <property type="entry name" value="COB--COM HETERODISULFIDE REDUCTASE IRON-SULFUR SUBUNIT A"/>
    <property type="match status" value="1"/>
</dbReference>
<organism evidence="7 8">
    <name type="scientific">Bradyrhizobium lablabi</name>
    <dbReference type="NCBI Taxonomy" id="722472"/>
    <lineage>
        <taxon>Bacteria</taxon>
        <taxon>Pseudomonadati</taxon>
        <taxon>Pseudomonadota</taxon>
        <taxon>Alphaproteobacteria</taxon>
        <taxon>Hyphomicrobiales</taxon>
        <taxon>Nitrobacteraceae</taxon>
        <taxon>Bradyrhizobium</taxon>
    </lineage>
</organism>
<dbReference type="GO" id="GO:0046872">
    <property type="term" value="F:metal ion binding"/>
    <property type="evidence" value="ECO:0007669"/>
    <property type="project" value="UniProtKB-KW"/>
</dbReference>
<dbReference type="EMBL" id="LT670844">
    <property type="protein sequence ID" value="SHK49157.1"/>
    <property type="molecule type" value="Genomic_DNA"/>
</dbReference>
<protein>
    <submittedName>
        <fullName evidence="7">FAD dependent oxidoreductase</fullName>
    </submittedName>
</protein>
<proteinExistence type="predicted"/>
<feature type="region of interest" description="Disordered" evidence="6">
    <location>
        <begin position="1"/>
        <end position="24"/>
    </location>
</feature>
<name>A0A1M6SWW9_9BRAD</name>
<evidence type="ECO:0000256" key="6">
    <source>
        <dbReference type="SAM" id="MobiDB-lite"/>
    </source>
</evidence>
<dbReference type="Gene3D" id="3.50.50.60">
    <property type="entry name" value="FAD/NAD(P)-binding domain"/>
    <property type="match status" value="1"/>
</dbReference>
<gene>
    <name evidence="7" type="ORF">SAMN05444159_3390</name>
</gene>
<dbReference type="Proteomes" id="UP000189935">
    <property type="component" value="Chromosome I"/>
</dbReference>
<evidence type="ECO:0000313" key="8">
    <source>
        <dbReference type="Proteomes" id="UP000189935"/>
    </source>
</evidence>
<evidence type="ECO:0000256" key="5">
    <source>
        <dbReference type="ARBA" id="ARBA00023014"/>
    </source>
</evidence>
<dbReference type="PRINTS" id="PR00469">
    <property type="entry name" value="PNDRDTASEII"/>
</dbReference>
<keyword evidence="5" id="KW-0411">Iron-sulfur</keyword>
<dbReference type="Pfam" id="PF12831">
    <property type="entry name" value="FAD_oxidored"/>
    <property type="match status" value="1"/>
</dbReference>
<dbReference type="PANTHER" id="PTHR43498">
    <property type="entry name" value="FERREDOXIN:COB-COM HETERODISULFIDE REDUCTASE SUBUNIT A"/>
    <property type="match status" value="1"/>
</dbReference>
<keyword evidence="3" id="KW-0560">Oxidoreductase</keyword>
<dbReference type="SUPFAM" id="SSF51905">
    <property type="entry name" value="FAD/NAD(P)-binding domain"/>
    <property type="match status" value="1"/>
</dbReference>
<keyword evidence="1" id="KW-0004">4Fe-4S</keyword>
<dbReference type="InterPro" id="IPR039650">
    <property type="entry name" value="HdrA-like"/>
</dbReference>
<evidence type="ECO:0000313" key="7">
    <source>
        <dbReference type="EMBL" id="SHK49157.1"/>
    </source>
</evidence>
<evidence type="ECO:0000256" key="3">
    <source>
        <dbReference type="ARBA" id="ARBA00023002"/>
    </source>
</evidence>
<keyword evidence="4" id="KW-0408">Iron</keyword>
<accession>A0A1M6SWW9</accession>
<dbReference type="AlphaFoldDB" id="A0A1M6SWW9"/>
<dbReference type="GO" id="GO:0051539">
    <property type="term" value="F:4 iron, 4 sulfur cluster binding"/>
    <property type="evidence" value="ECO:0007669"/>
    <property type="project" value="UniProtKB-KW"/>
</dbReference>